<dbReference type="EMBL" id="JBHUDH010000143">
    <property type="protein sequence ID" value="MFD1527065.1"/>
    <property type="molecule type" value="Genomic_DNA"/>
</dbReference>
<keyword evidence="1" id="KW-0812">Transmembrane</keyword>
<feature type="transmembrane region" description="Helical" evidence="1">
    <location>
        <begin position="12"/>
        <end position="31"/>
    </location>
</feature>
<sequence length="109" mass="11106">MSAVLDVLRMLGVQGGALASVACLMVVFYLFRAKSAGARMASLGAAVVAYTAATLVAIAAALAFGWIDPNPGVITEHLGNAFRVLVEQGSGPGRRFVRWAVDALAGGSA</sequence>
<evidence type="ECO:0000313" key="3">
    <source>
        <dbReference type="Proteomes" id="UP001597111"/>
    </source>
</evidence>
<dbReference type="AlphaFoldDB" id="A0ABD6B824"/>
<protein>
    <submittedName>
        <fullName evidence="2">Uncharacterized protein</fullName>
    </submittedName>
</protein>
<dbReference type="Proteomes" id="UP001597111">
    <property type="component" value="Unassembled WGS sequence"/>
</dbReference>
<feature type="transmembrane region" description="Helical" evidence="1">
    <location>
        <begin position="43"/>
        <end position="67"/>
    </location>
</feature>
<evidence type="ECO:0000313" key="2">
    <source>
        <dbReference type="EMBL" id="MFD1527065.1"/>
    </source>
</evidence>
<gene>
    <name evidence="2" type="ORF">ACFR9S_12295</name>
</gene>
<name>A0ABD6B824_9EURY</name>
<proteinExistence type="predicted"/>
<keyword evidence="3" id="KW-1185">Reference proteome</keyword>
<dbReference type="RefSeq" id="WP_379730432.1">
    <property type="nucleotide sequence ID" value="NZ_JBHSWZ010000003.1"/>
</dbReference>
<evidence type="ECO:0000256" key="1">
    <source>
        <dbReference type="SAM" id="Phobius"/>
    </source>
</evidence>
<organism evidence="2 3">
    <name type="scientific">Halolamina salina</name>
    <dbReference type="NCBI Taxonomy" id="1220023"/>
    <lineage>
        <taxon>Archaea</taxon>
        <taxon>Methanobacteriati</taxon>
        <taxon>Methanobacteriota</taxon>
        <taxon>Stenosarchaea group</taxon>
        <taxon>Halobacteria</taxon>
        <taxon>Halobacteriales</taxon>
        <taxon>Haloferacaceae</taxon>
    </lineage>
</organism>
<keyword evidence="1" id="KW-0472">Membrane</keyword>
<accession>A0ABD6B824</accession>
<reference evidence="2 3" key="1">
    <citation type="journal article" date="2019" name="Int. J. Syst. Evol. Microbiol.">
        <title>The Global Catalogue of Microorganisms (GCM) 10K type strain sequencing project: providing services to taxonomists for standard genome sequencing and annotation.</title>
        <authorList>
            <consortium name="The Broad Institute Genomics Platform"/>
            <consortium name="The Broad Institute Genome Sequencing Center for Infectious Disease"/>
            <person name="Wu L."/>
            <person name="Ma J."/>
        </authorList>
    </citation>
    <scope>NUCLEOTIDE SEQUENCE [LARGE SCALE GENOMIC DNA]</scope>
    <source>
        <strain evidence="2 3">CGMCC 1.12285</strain>
    </source>
</reference>
<comment type="caution">
    <text evidence="2">The sequence shown here is derived from an EMBL/GenBank/DDBJ whole genome shotgun (WGS) entry which is preliminary data.</text>
</comment>
<keyword evidence="1" id="KW-1133">Transmembrane helix</keyword>